<dbReference type="InterPro" id="IPR056644">
    <property type="entry name" value="DUF7742"/>
</dbReference>
<evidence type="ECO:0000313" key="2">
    <source>
        <dbReference type="EMBL" id="PSK83004.1"/>
    </source>
</evidence>
<dbReference type="RefSeq" id="WP_085897334.1">
    <property type="nucleotide sequence ID" value="NZ_CAXPGX010000127.1"/>
</dbReference>
<dbReference type="AlphaFoldDB" id="A0A1X6ZVK9"/>
<evidence type="ECO:0000313" key="5">
    <source>
        <dbReference type="Proteomes" id="UP000240624"/>
    </source>
</evidence>
<evidence type="ECO:0000259" key="1">
    <source>
        <dbReference type="Pfam" id="PF24891"/>
    </source>
</evidence>
<dbReference type="OrthoDB" id="7863415at2"/>
<feature type="domain" description="DUF7742" evidence="1">
    <location>
        <begin position="2"/>
        <end position="88"/>
    </location>
</feature>
<reference evidence="2 5" key="2">
    <citation type="submission" date="2018-03" db="EMBL/GenBank/DDBJ databases">
        <title>Genomic Encyclopedia of Archaeal and Bacterial Type Strains, Phase II (KMG-II): from individual species to whole genera.</title>
        <authorList>
            <person name="Goeker M."/>
        </authorList>
    </citation>
    <scope>NUCLEOTIDE SEQUENCE [LARGE SCALE GENOMIC DNA]</scope>
    <source>
        <strain evidence="2 5">DSM 29956</strain>
    </source>
</reference>
<reference evidence="3 4" key="1">
    <citation type="submission" date="2017-03" db="EMBL/GenBank/DDBJ databases">
        <authorList>
            <person name="Afonso C.L."/>
            <person name="Miller P.J."/>
            <person name="Scott M.A."/>
            <person name="Spackman E."/>
            <person name="Goraichik I."/>
            <person name="Dimitrov K.M."/>
            <person name="Suarez D.L."/>
            <person name="Swayne D.E."/>
        </authorList>
    </citation>
    <scope>NUCLEOTIDE SEQUENCE [LARGE SCALE GENOMIC DNA]</scope>
    <source>
        <strain evidence="3 4">CECT 8367</strain>
    </source>
</reference>
<gene>
    <name evidence="2" type="ORF">CLV79_111122</name>
    <name evidence="3" type="ORF">LOS8367_03019</name>
</gene>
<sequence length="94" mass="9918">MRPILPGCLDRAVAALLAAPPEGRAGLALRIVSEARAADAWRKRRGRAHPLWGDGSLMSAALRHPARPLPPSLGREARAALRQVLDALDGSSGL</sequence>
<organism evidence="3 4">
    <name type="scientific">Limimaricola soesokkakensis</name>
    <dbReference type="NCBI Taxonomy" id="1343159"/>
    <lineage>
        <taxon>Bacteria</taxon>
        <taxon>Pseudomonadati</taxon>
        <taxon>Pseudomonadota</taxon>
        <taxon>Alphaproteobacteria</taxon>
        <taxon>Rhodobacterales</taxon>
        <taxon>Paracoccaceae</taxon>
        <taxon>Limimaricola</taxon>
    </lineage>
</organism>
<keyword evidence="5" id="KW-1185">Reference proteome</keyword>
<dbReference type="EMBL" id="PYGB01000011">
    <property type="protein sequence ID" value="PSK83004.1"/>
    <property type="molecule type" value="Genomic_DNA"/>
</dbReference>
<evidence type="ECO:0000313" key="4">
    <source>
        <dbReference type="Proteomes" id="UP000193495"/>
    </source>
</evidence>
<proteinExistence type="predicted"/>
<dbReference type="Pfam" id="PF24891">
    <property type="entry name" value="DUF7742"/>
    <property type="match status" value="1"/>
</dbReference>
<name>A0A1X6ZVK9_9RHOB</name>
<dbReference type="Proteomes" id="UP000193495">
    <property type="component" value="Unassembled WGS sequence"/>
</dbReference>
<evidence type="ECO:0000313" key="3">
    <source>
        <dbReference type="EMBL" id="SLN62136.1"/>
    </source>
</evidence>
<accession>A0A1X6ZVK9</accession>
<protein>
    <recommendedName>
        <fullName evidence="1">DUF7742 domain-containing protein</fullName>
    </recommendedName>
</protein>
<dbReference type="EMBL" id="FWFY01000010">
    <property type="protein sequence ID" value="SLN62136.1"/>
    <property type="molecule type" value="Genomic_DNA"/>
</dbReference>
<dbReference type="Proteomes" id="UP000240624">
    <property type="component" value="Unassembled WGS sequence"/>
</dbReference>